<sequence>MLAELDSIPGADRAGHLRGGRSLIERTSPVRRLSEMKRWTYILPIVVFIYVICYIDRTNISFALPHLETDLHLSKSQQGLASGIFFWGYLLLQIPGGYIAERWSARQWIAILMVLWSIAAMASGLTHSVGQLLIARFLLGVAEGGVQPALMTTIRSWFPFAERGRAYAIFKLYTPIAAIVAAPFSGVILTYLDWRWMFLIQGGAPLVVGLIAWLAVVRDTPAKAGWLSQAERDYIERSRLAEGEPLQHRGTFKAALTSPIVWQFAMIYTLTQMGLLGLTLWLPSVLKKAFHTDMKVGLVAILPQLAAGVAIILVGRSADRRGGHIAHMSLVLATAAAILGGASLISAQQKWLVLAAMIFGTAASIAWYGPFWATVTKLTPVAAAGAGMGLINGVGNLGSFFGPYLGGWLSDLSGGGYALTQAFFGAVFGVAALLVLTLRKRLRAATSTSATQPQPEAAERSAYPDGATVESKSVVPHDQSETDAARLG</sequence>
<evidence type="ECO:0000313" key="10">
    <source>
        <dbReference type="Proteomes" id="UP000503540"/>
    </source>
</evidence>
<feature type="compositionally biased region" description="Basic and acidic residues" evidence="6">
    <location>
        <begin position="478"/>
        <end position="488"/>
    </location>
</feature>
<dbReference type="InterPro" id="IPR020846">
    <property type="entry name" value="MFS_dom"/>
</dbReference>
<dbReference type="PROSITE" id="PS50850">
    <property type="entry name" value="MFS"/>
    <property type="match status" value="1"/>
</dbReference>
<evidence type="ECO:0000256" key="1">
    <source>
        <dbReference type="ARBA" id="ARBA00004651"/>
    </source>
</evidence>
<keyword evidence="2" id="KW-0813">Transport</keyword>
<dbReference type="PANTHER" id="PTHR43791:SF100">
    <property type="entry name" value="SUGAR TRANSPORTER"/>
    <property type="match status" value="1"/>
</dbReference>
<dbReference type="KEGG" id="nah:F5544_13965"/>
<protein>
    <submittedName>
        <fullName evidence="9">MFS transporter</fullName>
    </submittedName>
</protein>
<reference evidence="9 10" key="1">
    <citation type="journal article" date="2019" name="ACS Chem. Biol.">
        <title>Identification and Mobilization of a Cryptic Antibiotic Biosynthesis Gene Locus from a Human-Pathogenic Nocardia Isolate.</title>
        <authorList>
            <person name="Herisse M."/>
            <person name="Ishida K."/>
            <person name="Porter J.L."/>
            <person name="Howden B."/>
            <person name="Hertweck C."/>
            <person name="Stinear T.P."/>
            <person name="Pidot S.J."/>
        </authorList>
    </citation>
    <scope>NUCLEOTIDE SEQUENCE [LARGE SCALE GENOMIC DNA]</scope>
    <source>
        <strain evidence="9 10">AUSMDU00012717</strain>
    </source>
</reference>
<feature type="transmembrane region" description="Helical" evidence="7">
    <location>
        <begin position="417"/>
        <end position="438"/>
    </location>
</feature>
<proteinExistence type="predicted"/>
<accession>A0A6G9YC17</accession>
<dbReference type="InterPro" id="IPR000849">
    <property type="entry name" value="Sugar_P_transporter"/>
</dbReference>
<feature type="region of interest" description="Disordered" evidence="6">
    <location>
        <begin position="447"/>
        <end position="488"/>
    </location>
</feature>
<evidence type="ECO:0000313" key="9">
    <source>
        <dbReference type="EMBL" id="QIS10680.1"/>
    </source>
</evidence>
<feature type="transmembrane region" description="Helical" evidence="7">
    <location>
        <begin position="132"/>
        <end position="151"/>
    </location>
</feature>
<dbReference type="GO" id="GO:0022857">
    <property type="term" value="F:transmembrane transporter activity"/>
    <property type="evidence" value="ECO:0007669"/>
    <property type="project" value="InterPro"/>
</dbReference>
<name>A0A6G9YC17_9NOCA</name>
<feature type="transmembrane region" description="Helical" evidence="7">
    <location>
        <begin position="351"/>
        <end position="369"/>
    </location>
</feature>
<evidence type="ECO:0000256" key="7">
    <source>
        <dbReference type="SAM" id="Phobius"/>
    </source>
</evidence>
<feature type="transmembrane region" description="Helical" evidence="7">
    <location>
        <begin position="294"/>
        <end position="313"/>
    </location>
</feature>
<dbReference type="CDD" id="cd17319">
    <property type="entry name" value="MFS_ExuT_GudP_like"/>
    <property type="match status" value="1"/>
</dbReference>
<keyword evidence="10" id="KW-1185">Reference proteome</keyword>
<evidence type="ECO:0000259" key="8">
    <source>
        <dbReference type="PROSITE" id="PS50850"/>
    </source>
</evidence>
<dbReference type="InterPro" id="IPR036259">
    <property type="entry name" value="MFS_trans_sf"/>
</dbReference>
<dbReference type="PANTHER" id="PTHR43791">
    <property type="entry name" value="PERMEASE-RELATED"/>
    <property type="match status" value="1"/>
</dbReference>
<evidence type="ECO:0000256" key="3">
    <source>
        <dbReference type="ARBA" id="ARBA00022692"/>
    </source>
</evidence>
<keyword evidence="5 7" id="KW-0472">Membrane</keyword>
<dbReference type="InterPro" id="IPR011701">
    <property type="entry name" value="MFS"/>
</dbReference>
<evidence type="ECO:0000256" key="5">
    <source>
        <dbReference type="ARBA" id="ARBA00023136"/>
    </source>
</evidence>
<evidence type="ECO:0000256" key="4">
    <source>
        <dbReference type="ARBA" id="ARBA00022989"/>
    </source>
</evidence>
<feature type="transmembrane region" description="Helical" evidence="7">
    <location>
        <begin position="41"/>
        <end position="60"/>
    </location>
</feature>
<feature type="transmembrane region" description="Helical" evidence="7">
    <location>
        <begin position="107"/>
        <end position="126"/>
    </location>
</feature>
<comment type="subcellular location">
    <subcellularLocation>
        <location evidence="1">Cell membrane</location>
        <topology evidence="1">Multi-pass membrane protein</topology>
    </subcellularLocation>
</comment>
<feature type="domain" description="Major facilitator superfamily (MFS) profile" evidence="8">
    <location>
        <begin position="42"/>
        <end position="443"/>
    </location>
</feature>
<dbReference type="GO" id="GO:0005886">
    <property type="term" value="C:plasma membrane"/>
    <property type="evidence" value="ECO:0007669"/>
    <property type="project" value="UniProtKB-SubCell"/>
</dbReference>
<keyword evidence="4 7" id="KW-1133">Transmembrane helix</keyword>
<evidence type="ECO:0000256" key="2">
    <source>
        <dbReference type="ARBA" id="ARBA00022448"/>
    </source>
</evidence>
<feature type="transmembrane region" description="Helical" evidence="7">
    <location>
        <begin position="381"/>
        <end position="405"/>
    </location>
</feature>
<feature type="transmembrane region" description="Helical" evidence="7">
    <location>
        <begin position="198"/>
        <end position="217"/>
    </location>
</feature>
<feature type="transmembrane region" description="Helical" evidence="7">
    <location>
        <begin position="80"/>
        <end position="100"/>
    </location>
</feature>
<dbReference type="SUPFAM" id="SSF103473">
    <property type="entry name" value="MFS general substrate transporter"/>
    <property type="match status" value="1"/>
</dbReference>
<feature type="transmembrane region" description="Helical" evidence="7">
    <location>
        <begin position="172"/>
        <end position="192"/>
    </location>
</feature>
<dbReference type="PIRSF" id="PIRSF002808">
    <property type="entry name" value="Hexose_phosphate_transp"/>
    <property type="match status" value="1"/>
</dbReference>
<organism evidence="9 10">
    <name type="scientific">Nocardia arthritidis</name>
    <dbReference type="NCBI Taxonomy" id="228602"/>
    <lineage>
        <taxon>Bacteria</taxon>
        <taxon>Bacillati</taxon>
        <taxon>Actinomycetota</taxon>
        <taxon>Actinomycetes</taxon>
        <taxon>Mycobacteriales</taxon>
        <taxon>Nocardiaceae</taxon>
        <taxon>Nocardia</taxon>
    </lineage>
</organism>
<gene>
    <name evidence="9" type="ORF">F5544_13965</name>
</gene>
<evidence type="ECO:0000256" key="6">
    <source>
        <dbReference type="SAM" id="MobiDB-lite"/>
    </source>
</evidence>
<feature type="transmembrane region" description="Helical" evidence="7">
    <location>
        <begin position="325"/>
        <end position="345"/>
    </location>
</feature>
<keyword evidence="3 7" id="KW-0812">Transmembrane</keyword>
<dbReference type="Proteomes" id="UP000503540">
    <property type="component" value="Chromosome"/>
</dbReference>
<dbReference type="Pfam" id="PF07690">
    <property type="entry name" value="MFS_1"/>
    <property type="match status" value="1"/>
</dbReference>
<dbReference type="Gene3D" id="1.20.1250.20">
    <property type="entry name" value="MFS general substrate transporter like domains"/>
    <property type="match status" value="2"/>
</dbReference>
<dbReference type="AlphaFoldDB" id="A0A6G9YC17"/>
<dbReference type="EMBL" id="CP046172">
    <property type="protein sequence ID" value="QIS10680.1"/>
    <property type="molecule type" value="Genomic_DNA"/>
</dbReference>
<feature type="transmembrane region" description="Helical" evidence="7">
    <location>
        <begin position="260"/>
        <end position="282"/>
    </location>
</feature>